<evidence type="ECO:0000259" key="1">
    <source>
        <dbReference type="Pfam" id="PF01425"/>
    </source>
</evidence>
<dbReference type="Gene3D" id="3.90.1300.10">
    <property type="entry name" value="Amidase signature (AS) domain"/>
    <property type="match status" value="1"/>
</dbReference>
<sequence>MSAVEITAGVRARELRAADVVAEALDRIERTDPRLCAFVEVWGEEASRRAGELDRRLDTRGADPSLPLAGVPVAVKGRHGLRAAGPLLAAGAVAVGATSVPGSGTDWQTWGLGARG</sequence>
<protein>
    <submittedName>
        <fullName evidence="2">Amidase</fullName>
    </submittedName>
</protein>
<name>A0A6G3WW80_9ACTN</name>
<organism evidence="2">
    <name type="scientific">Streptomyces sp. SID7499</name>
    <dbReference type="NCBI Taxonomy" id="2706086"/>
    <lineage>
        <taxon>Bacteria</taxon>
        <taxon>Bacillati</taxon>
        <taxon>Actinomycetota</taxon>
        <taxon>Actinomycetes</taxon>
        <taxon>Kitasatosporales</taxon>
        <taxon>Streptomycetaceae</taxon>
        <taxon>Streptomyces</taxon>
    </lineage>
</organism>
<comment type="caution">
    <text evidence="2">The sequence shown here is derived from an EMBL/GenBank/DDBJ whole genome shotgun (WGS) entry which is preliminary data.</text>
</comment>
<dbReference type="EMBL" id="JAAGMN010002473">
    <property type="protein sequence ID" value="NEE09673.1"/>
    <property type="molecule type" value="Genomic_DNA"/>
</dbReference>
<reference evidence="2" key="1">
    <citation type="submission" date="2020-01" db="EMBL/GenBank/DDBJ databases">
        <title>Insect and environment-associated Actinomycetes.</title>
        <authorList>
            <person name="Currrie C."/>
            <person name="Chevrette M."/>
            <person name="Carlson C."/>
            <person name="Stubbendieck R."/>
            <person name="Wendt-Pienkowski E."/>
        </authorList>
    </citation>
    <scope>NUCLEOTIDE SEQUENCE</scope>
    <source>
        <strain evidence="2">SID7499</strain>
    </source>
</reference>
<feature type="non-terminal residue" evidence="2">
    <location>
        <position position="116"/>
    </location>
</feature>
<dbReference type="SUPFAM" id="SSF75304">
    <property type="entry name" value="Amidase signature (AS) enzymes"/>
    <property type="match status" value="1"/>
</dbReference>
<proteinExistence type="predicted"/>
<evidence type="ECO:0000313" key="2">
    <source>
        <dbReference type="EMBL" id="NEE09673.1"/>
    </source>
</evidence>
<dbReference type="InterPro" id="IPR036928">
    <property type="entry name" value="AS_sf"/>
</dbReference>
<dbReference type="Pfam" id="PF01425">
    <property type="entry name" value="Amidase"/>
    <property type="match status" value="1"/>
</dbReference>
<feature type="domain" description="Amidase" evidence="1">
    <location>
        <begin position="19"/>
        <end position="76"/>
    </location>
</feature>
<gene>
    <name evidence="2" type="ORF">G3M58_24885</name>
</gene>
<dbReference type="InterPro" id="IPR023631">
    <property type="entry name" value="Amidase_dom"/>
</dbReference>
<dbReference type="AlphaFoldDB" id="A0A6G3WW80"/>
<accession>A0A6G3WW80</accession>